<evidence type="ECO:0000313" key="3">
    <source>
        <dbReference type="Proteomes" id="UP001153069"/>
    </source>
</evidence>
<sequence length="844" mass="94740">MVKKVFTSSPRLKKEETATLVSASGATPSSTGLYGRLKVLVGIILVGCLVLLVWESLEWDQESGEVQLKIHTGITGSNGIDSSGSGSGSGTGTNDAASASIGTASDAASDTQEQATSKPEPAKPQPAKPEAPKTTPAPTEPASPKPGPAKMTPENQSSNKNCQEQCTASAKDKTKFEGLDLTQAKNMLARLQQFRQQWIDQKLKTDYGKYYQDIFEPLDEENGQRVHVGNQRAFKDPNKLHAPSGYTIDDESTPSVAWQRMIRKYQIKLLQVQLAMIAQQLNPQEYCQQQTTCSSSSSSWSYAKFVWVCGGHSASAGHGNFYHESYTANLGRDLQPILREIGLDWQVKNYAMGGTASGEEVALCFNSLFGRDVDSISWDFGMTDGGDHYKIALYAYRAARLALVEDSVSQPGNVRHRPSLIAIHQNENEHNIVLRNMQMNGMTVLGMDLRYEREKIYPGFPDMFGMNDAQINDLPLYVKYFKCEEKVESGDPGCGDDKFNKTMCNNRHARTSWHPGWKYHALVGHMMAFTVLQVITEALEDLVQQEPTTPETLEQKQTRLQALLQKLDAAEQADYENIFQQPVPEVVLNYFNLLWKGDHKEENKNAMQHLPLQTLIKEPTFCHTAMLPAEIRFQGLLTENPNKVGNVVDQNYEFGAFQTKVVAVESPDPNSGKVPNAFPNIRQPGYMVIGMKDDEHQVCDELINADYKDYFLITSQESWRIVPFPNPSEQKHYTEFDTKKTHGWIFICMAKCDWGHCPNGDIQKNVWELSTDPVFGMIEMEVNLVKVTGVNCMNDCCALKHSRADEHEQQYVWPPRPGGDYEFRARIINNKQWSYARFSSFIIL</sequence>
<dbReference type="EMBL" id="CAICTM010000172">
    <property type="protein sequence ID" value="CAB9503658.1"/>
    <property type="molecule type" value="Genomic_DNA"/>
</dbReference>
<organism evidence="2 3">
    <name type="scientific">Seminavis robusta</name>
    <dbReference type="NCBI Taxonomy" id="568900"/>
    <lineage>
        <taxon>Eukaryota</taxon>
        <taxon>Sar</taxon>
        <taxon>Stramenopiles</taxon>
        <taxon>Ochrophyta</taxon>
        <taxon>Bacillariophyta</taxon>
        <taxon>Bacillariophyceae</taxon>
        <taxon>Bacillariophycidae</taxon>
        <taxon>Naviculales</taxon>
        <taxon>Naviculaceae</taxon>
        <taxon>Seminavis</taxon>
    </lineage>
</organism>
<feature type="compositionally biased region" description="Low complexity" evidence="1">
    <location>
        <begin position="74"/>
        <end position="84"/>
    </location>
</feature>
<feature type="compositionally biased region" description="Pro residues" evidence="1">
    <location>
        <begin position="138"/>
        <end position="147"/>
    </location>
</feature>
<feature type="compositionally biased region" description="Polar residues" evidence="1">
    <location>
        <begin position="101"/>
        <end position="117"/>
    </location>
</feature>
<evidence type="ECO:0000313" key="2">
    <source>
        <dbReference type="EMBL" id="CAB9503658.1"/>
    </source>
</evidence>
<dbReference type="AlphaFoldDB" id="A0A9N8DIL6"/>
<protein>
    <submittedName>
        <fullName evidence="2">Uncharacterized protein</fullName>
    </submittedName>
</protein>
<reference evidence="2" key="1">
    <citation type="submission" date="2020-06" db="EMBL/GenBank/DDBJ databases">
        <authorList>
            <consortium name="Plant Systems Biology data submission"/>
        </authorList>
    </citation>
    <scope>NUCLEOTIDE SEQUENCE</scope>
    <source>
        <strain evidence="2">D6</strain>
    </source>
</reference>
<dbReference type="OrthoDB" id="43171at2759"/>
<name>A0A9N8DIL6_9STRA</name>
<feature type="region of interest" description="Disordered" evidence="1">
    <location>
        <begin position="74"/>
        <end position="166"/>
    </location>
</feature>
<dbReference type="Proteomes" id="UP001153069">
    <property type="component" value="Unassembled WGS sequence"/>
</dbReference>
<feature type="compositionally biased region" description="Polar residues" evidence="1">
    <location>
        <begin position="153"/>
        <end position="166"/>
    </location>
</feature>
<gene>
    <name evidence="2" type="ORF">SEMRO_173_G076140.1</name>
</gene>
<proteinExistence type="predicted"/>
<keyword evidence="3" id="KW-1185">Reference proteome</keyword>
<evidence type="ECO:0000256" key="1">
    <source>
        <dbReference type="SAM" id="MobiDB-lite"/>
    </source>
</evidence>
<accession>A0A9N8DIL6</accession>
<comment type="caution">
    <text evidence="2">The sequence shown here is derived from an EMBL/GenBank/DDBJ whole genome shotgun (WGS) entry which is preliminary data.</text>
</comment>